<feature type="region of interest" description="Disordered" evidence="1">
    <location>
        <begin position="62"/>
        <end position="100"/>
    </location>
</feature>
<name>A0A7S3D3J7_9EUKA</name>
<organism evidence="2">
    <name type="scientific">Palpitomonas bilix</name>
    <dbReference type="NCBI Taxonomy" id="652834"/>
    <lineage>
        <taxon>Eukaryota</taxon>
        <taxon>Eukaryota incertae sedis</taxon>
    </lineage>
</organism>
<protein>
    <submittedName>
        <fullName evidence="2">Uncharacterized protein</fullName>
    </submittedName>
</protein>
<accession>A0A7S3D3J7</accession>
<feature type="compositionally biased region" description="Basic and acidic residues" evidence="1">
    <location>
        <begin position="62"/>
        <end position="79"/>
    </location>
</feature>
<gene>
    <name evidence="2" type="ORF">PBIL07802_LOCUS7671</name>
</gene>
<reference evidence="2" key="1">
    <citation type="submission" date="2021-01" db="EMBL/GenBank/DDBJ databases">
        <authorList>
            <person name="Corre E."/>
            <person name="Pelletier E."/>
            <person name="Niang G."/>
            <person name="Scheremetjew M."/>
            <person name="Finn R."/>
            <person name="Kale V."/>
            <person name="Holt S."/>
            <person name="Cochrane G."/>
            <person name="Meng A."/>
            <person name="Brown T."/>
            <person name="Cohen L."/>
        </authorList>
    </citation>
    <scope>NUCLEOTIDE SEQUENCE</scope>
    <source>
        <strain evidence="2">NIES-2562</strain>
    </source>
</reference>
<dbReference type="AlphaFoldDB" id="A0A7S3D3J7"/>
<dbReference type="EMBL" id="HBIB01011803">
    <property type="protein sequence ID" value="CAE0245490.1"/>
    <property type="molecule type" value="Transcribed_RNA"/>
</dbReference>
<evidence type="ECO:0000256" key="1">
    <source>
        <dbReference type="SAM" id="MobiDB-lite"/>
    </source>
</evidence>
<sequence length="124" mass="14161">MSHHMRSQQLTDKCIDCTKYCLRPSPHVDKQQQRRNVQWPTRKQVDKLQYFDGVPGPAVTHLREAGESSTSNERKEIGANRHLYGRVSKRGDKKGTIGDGTVTYYTARSSTKLGRRQATHQAHI</sequence>
<proteinExistence type="predicted"/>
<evidence type="ECO:0000313" key="2">
    <source>
        <dbReference type="EMBL" id="CAE0245490.1"/>
    </source>
</evidence>